<dbReference type="PATRIC" id="fig|1543721.4.peg.3655"/>
<name>A0A0F7K1U4_9GAMM</name>
<dbReference type="AlphaFoldDB" id="A0A0F7K1U4"/>
<evidence type="ECO:0000313" key="2">
    <source>
        <dbReference type="Proteomes" id="UP000034410"/>
    </source>
</evidence>
<dbReference type="EMBL" id="CP011412">
    <property type="protein sequence ID" value="AKH21862.1"/>
    <property type="molecule type" value="Genomic_DNA"/>
</dbReference>
<dbReference type="KEGG" id="seds:AAY24_17655"/>
<dbReference type="Proteomes" id="UP000034410">
    <property type="component" value="Chromosome"/>
</dbReference>
<reference evidence="1 2" key="1">
    <citation type="journal article" date="2015" name="Genome Announc.">
        <title>Complete Genome Sequence of Sedimenticola thiotaurini Strain SIP-G1, a Polyphosphate- and Polyhydroxyalkanoate-Accumulating Sulfur-Oxidizing Gammaproteobacterium Isolated from Salt Marsh Sediments.</title>
        <authorList>
            <person name="Flood B.E."/>
            <person name="Jones D.S."/>
            <person name="Bailey J.V."/>
        </authorList>
    </citation>
    <scope>NUCLEOTIDE SEQUENCE [LARGE SCALE GENOMIC DNA]</scope>
    <source>
        <strain evidence="1 2">SIP-G1</strain>
    </source>
</reference>
<proteinExistence type="predicted"/>
<dbReference type="Gene3D" id="3.10.20.850">
    <property type="entry name" value="Protein of unknown function DUF3861"/>
    <property type="match status" value="1"/>
</dbReference>
<organism evidence="1 2">
    <name type="scientific">Sedimenticola thiotaurini</name>
    <dbReference type="NCBI Taxonomy" id="1543721"/>
    <lineage>
        <taxon>Bacteria</taxon>
        <taxon>Pseudomonadati</taxon>
        <taxon>Pseudomonadota</taxon>
        <taxon>Gammaproteobacteria</taxon>
        <taxon>Chromatiales</taxon>
        <taxon>Sedimenticolaceae</taxon>
        <taxon>Sedimenticola</taxon>
    </lineage>
</organism>
<dbReference type="RefSeq" id="WP_046860783.1">
    <property type="nucleotide sequence ID" value="NZ_CP011412.1"/>
</dbReference>
<dbReference type="InterPro" id="IPR038194">
    <property type="entry name" value="DUF3861_sf"/>
</dbReference>
<sequence length="98" mass="11097">MAKHKYRVTLEHLSNPKGEISNHSPLQIEVDNHDDIFKIVELMRNRDDLGQNDAAALAIGIKLFGEVMLDNRDNPLFAAFMKDFSRFMKALKAGNSNP</sequence>
<evidence type="ECO:0008006" key="3">
    <source>
        <dbReference type="Google" id="ProtNLM"/>
    </source>
</evidence>
<evidence type="ECO:0000313" key="1">
    <source>
        <dbReference type="EMBL" id="AKH21862.1"/>
    </source>
</evidence>
<dbReference type="InterPro" id="IPR024476">
    <property type="entry name" value="DUF3861"/>
</dbReference>
<keyword evidence="2" id="KW-1185">Reference proteome</keyword>
<dbReference type="Pfam" id="PF12977">
    <property type="entry name" value="DUF3861"/>
    <property type="match status" value="1"/>
</dbReference>
<accession>A0A0F7K1U4</accession>
<dbReference type="OrthoDB" id="119700at2"/>
<protein>
    <recommendedName>
        <fullName evidence="3">DUF3861 domain-containing protein</fullName>
    </recommendedName>
</protein>
<gene>
    <name evidence="1" type="ORF">AAY24_17655</name>
</gene>